<dbReference type="AlphaFoldDB" id="A0A4W5M6A2"/>
<evidence type="ECO:0000256" key="2">
    <source>
        <dbReference type="ARBA" id="ARBA00022530"/>
    </source>
</evidence>
<dbReference type="STRING" id="62062.ENSHHUP00000034201"/>
<reference evidence="4" key="2">
    <citation type="submission" date="2025-08" db="UniProtKB">
        <authorList>
            <consortium name="Ensembl"/>
        </authorList>
    </citation>
    <scope>IDENTIFICATION</scope>
</reference>
<evidence type="ECO:0000313" key="4">
    <source>
        <dbReference type="Ensembl" id="ENSHHUP00000034201.1"/>
    </source>
</evidence>
<accession>A0A4W5M6A2</accession>
<comment type="subcellular location">
    <subcellularLocation>
        <location evidence="1">Secreted</location>
        <location evidence="1">Extracellular space</location>
        <location evidence="1">Extracellular matrix</location>
    </subcellularLocation>
</comment>
<protein>
    <submittedName>
        <fullName evidence="4">Uncharacterized protein</fullName>
    </submittedName>
</protein>
<organism evidence="4 5">
    <name type="scientific">Hucho hucho</name>
    <name type="common">huchen</name>
    <dbReference type="NCBI Taxonomy" id="62062"/>
    <lineage>
        <taxon>Eukaryota</taxon>
        <taxon>Metazoa</taxon>
        <taxon>Chordata</taxon>
        <taxon>Craniata</taxon>
        <taxon>Vertebrata</taxon>
        <taxon>Euteleostomi</taxon>
        <taxon>Actinopterygii</taxon>
        <taxon>Neopterygii</taxon>
        <taxon>Teleostei</taxon>
        <taxon>Protacanthopterygii</taxon>
        <taxon>Salmoniformes</taxon>
        <taxon>Salmonidae</taxon>
        <taxon>Salmoninae</taxon>
        <taxon>Hucho</taxon>
    </lineage>
</organism>
<keyword evidence="2" id="KW-0964">Secreted</keyword>
<reference evidence="5" key="1">
    <citation type="submission" date="2018-06" db="EMBL/GenBank/DDBJ databases">
        <title>Genome assembly of Danube salmon.</title>
        <authorList>
            <person name="Macqueen D.J."/>
            <person name="Gundappa M.K."/>
        </authorList>
    </citation>
    <scope>NUCLEOTIDE SEQUENCE [LARGE SCALE GENOMIC DNA]</scope>
</reference>
<dbReference type="InterPro" id="IPR050149">
    <property type="entry name" value="Collagen_superfamily"/>
</dbReference>
<name>A0A4W5M6A2_9TELE</name>
<reference evidence="4" key="3">
    <citation type="submission" date="2025-09" db="UniProtKB">
        <authorList>
            <consortium name="Ensembl"/>
        </authorList>
    </citation>
    <scope>IDENTIFICATION</scope>
</reference>
<dbReference type="Ensembl" id="ENSHHUT00000035570.1">
    <property type="protein sequence ID" value="ENSHHUP00000034201.1"/>
    <property type="gene ID" value="ENSHHUG00000021558.1"/>
</dbReference>
<dbReference type="PANTHER" id="PTHR24023">
    <property type="entry name" value="COLLAGEN ALPHA"/>
    <property type="match status" value="1"/>
</dbReference>
<dbReference type="Pfam" id="PF01391">
    <property type="entry name" value="Collagen"/>
    <property type="match status" value="1"/>
</dbReference>
<proteinExistence type="predicted"/>
<dbReference type="GeneTree" id="ENSGT00940000162727"/>
<dbReference type="Proteomes" id="UP000314982">
    <property type="component" value="Unassembled WGS sequence"/>
</dbReference>
<feature type="region of interest" description="Disordered" evidence="3">
    <location>
        <begin position="20"/>
        <end position="61"/>
    </location>
</feature>
<evidence type="ECO:0000313" key="5">
    <source>
        <dbReference type="Proteomes" id="UP000314982"/>
    </source>
</evidence>
<evidence type="ECO:0000256" key="3">
    <source>
        <dbReference type="SAM" id="MobiDB-lite"/>
    </source>
</evidence>
<sequence>MGPKGVRGFIGIPGVFGLPGPDGERGIPGVHGKKGKMGRPGFAGDFGERGPPGPDGNPVSETAEMTVPLAITSDLCSESIFLFQILTLCSIELNWRNGTNGIVPKVQSSSFWHSRQAQSNAQGI</sequence>
<evidence type="ECO:0000256" key="1">
    <source>
        <dbReference type="ARBA" id="ARBA00004498"/>
    </source>
</evidence>
<keyword evidence="5" id="KW-1185">Reference proteome</keyword>
<dbReference type="PANTHER" id="PTHR24023:SF1082">
    <property type="entry name" value="COLLAGEN TRIPLE HELIX REPEAT"/>
    <property type="match status" value="1"/>
</dbReference>
<dbReference type="InterPro" id="IPR008160">
    <property type="entry name" value="Collagen"/>
</dbReference>
<dbReference type="GO" id="GO:0031012">
    <property type="term" value="C:extracellular matrix"/>
    <property type="evidence" value="ECO:0007669"/>
    <property type="project" value="TreeGrafter"/>
</dbReference>
<keyword evidence="2" id="KW-0272">Extracellular matrix</keyword>
<dbReference type="GO" id="GO:0005615">
    <property type="term" value="C:extracellular space"/>
    <property type="evidence" value="ECO:0007669"/>
    <property type="project" value="TreeGrafter"/>
</dbReference>